<evidence type="ECO:0000313" key="2">
    <source>
        <dbReference type="Proteomes" id="UP000053240"/>
    </source>
</evidence>
<evidence type="ECO:0000313" key="1">
    <source>
        <dbReference type="EMBL" id="KPJ14023.1"/>
    </source>
</evidence>
<sequence>MWENSKEKNDEKHDSLRNILKNFDPYAVLEPLTPQGIPKENILVDLTDKSTNSESEIELSGSLLEKSTKSDFEVIDAFQNLFVTPEQVIKSKNNNGINKLQDNKEWIKAFDGIEHRNDDEIDMKKELESIFTVHKTKLNAKLTRLSDDEFDVDEIDEVLTMKRIEKLMKSPQNYVGSSTNYVESRSNINTVRIKDQSMKTDIKTNEVQANISTKIDKQEIITENIHINDFIVADKSNNAKIPTKFNNFDLIKTITLDKKKLQKKMVLPDDVKRNYTKGPDLLEKSMALPSMIERIKARQQLIDNEQCLRHRFVLEPDNLTISNDKTSYKFSPQILIEDCNKQRLTALHAGKSFEEFVTGQK</sequence>
<dbReference type="EMBL" id="KQ460555">
    <property type="protein sequence ID" value="KPJ14023.1"/>
    <property type="molecule type" value="Genomic_DNA"/>
</dbReference>
<accession>A0A0N1I7M5</accession>
<dbReference type="KEGG" id="pmac:106711936"/>
<proteinExistence type="predicted"/>
<protein>
    <submittedName>
        <fullName evidence="1">Uncharacterized protein</fullName>
    </submittedName>
</protein>
<gene>
    <name evidence="1" type="ORF">RR48_01435</name>
</gene>
<organism evidence="1 2">
    <name type="scientific">Papilio machaon</name>
    <name type="common">Old World swallowtail butterfly</name>
    <dbReference type="NCBI Taxonomy" id="76193"/>
    <lineage>
        <taxon>Eukaryota</taxon>
        <taxon>Metazoa</taxon>
        <taxon>Ecdysozoa</taxon>
        <taxon>Arthropoda</taxon>
        <taxon>Hexapoda</taxon>
        <taxon>Insecta</taxon>
        <taxon>Pterygota</taxon>
        <taxon>Neoptera</taxon>
        <taxon>Endopterygota</taxon>
        <taxon>Lepidoptera</taxon>
        <taxon>Glossata</taxon>
        <taxon>Ditrysia</taxon>
        <taxon>Papilionoidea</taxon>
        <taxon>Papilionidae</taxon>
        <taxon>Papilioninae</taxon>
        <taxon>Papilio</taxon>
    </lineage>
</organism>
<reference evidence="1 2" key="1">
    <citation type="journal article" date="2015" name="Nat. Commun.">
        <title>Outbred genome sequencing and CRISPR/Cas9 gene editing in butterflies.</title>
        <authorList>
            <person name="Li X."/>
            <person name="Fan D."/>
            <person name="Zhang W."/>
            <person name="Liu G."/>
            <person name="Zhang L."/>
            <person name="Zhao L."/>
            <person name="Fang X."/>
            <person name="Chen L."/>
            <person name="Dong Y."/>
            <person name="Chen Y."/>
            <person name="Ding Y."/>
            <person name="Zhao R."/>
            <person name="Feng M."/>
            <person name="Zhu Y."/>
            <person name="Feng Y."/>
            <person name="Jiang X."/>
            <person name="Zhu D."/>
            <person name="Xiang H."/>
            <person name="Feng X."/>
            <person name="Li S."/>
            <person name="Wang J."/>
            <person name="Zhang G."/>
            <person name="Kronforst M.R."/>
            <person name="Wang W."/>
        </authorList>
    </citation>
    <scope>NUCLEOTIDE SEQUENCE [LARGE SCALE GENOMIC DNA]</scope>
    <source>
        <strain evidence="1">Ya'a_city_454_Pm</strain>
        <tissue evidence="1">Whole body</tissue>
    </source>
</reference>
<dbReference type="AlphaFoldDB" id="A0A0N1I7M5"/>
<dbReference type="InParanoid" id="A0A0N1I7M5"/>
<name>A0A0N1I7M5_PAPMA</name>
<keyword evidence="2" id="KW-1185">Reference proteome</keyword>
<dbReference type="Proteomes" id="UP000053240">
    <property type="component" value="Unassembled WGS sequence"/>
</dbReference>